<dbReference type="OrthoDB" id="9762420at2"/>
<accession>A0A329LNB3</accession>
<dbReference type="AlphaFoldDB" id="A0A329LNB3"/>
<dbReference type="Proteomes" id="UP000250369">
    <property type="component" value="Unassembled WGS sequence"/>
</dbReference>
<keyword evidence="3" id="KW-1185">Reference proteome</keyword>
<evidence type="ECO:0000313" key="2">
    <source>
        <dbReference type="EMBL" id="RAV09239.1"/>
    </source>
</evidence>
<dbReference type="SUPFAM" id="SSF69255">
    <property type="entry name" value="gp5 N-terminal domain-like"/>
    <property type="match status" value="1"/>
</dbReference>
<dbReference type="InterPro" id="IPR037026">
    <property type="entry name" value="Vgr_OB-fold_dom_sf"/>
</dbReference>
<dbReference type="RefSeq" id="WP_113036613.1">
    <property type="nucleotide sequence ID" value="NZ_QMFB01000051.1"/>
</dbReference>
<proteinExistence type="predicted"/>
<dbReference type="Gene3D" id="2.40.50.230">
    <property type="entry name" value="Gp5 N-terminal domain"/>
    <property type="match status" value="1"/>
</dbReference>
<feature type="domain" description="Gp5/Type VI secretion system Vgr protein OB-fold" evidence="1">
    <location>
        <begin position="25"/>
        <end position="98"/>
    </location>
</feature>
<dbReference type="Pfam" id="PF04717">
    <property type="entry name" value="Phage_base_V"/>
    <property type="match status" value="1"/>
</dbReference>
<evidence type="ECO:0000259" key="1">
    <source>
        <dbReference type="Pfam" id="PF04717"/>
    </source>
</evidence>
<comment type="caution">
    <text evidence="2">The sequence shown here is derived from an EMBL/GenBank/DDBJ whole genome shotgun (WGS) entry which is preliminary data.</text>
</comment>
<gene>
    <name evidence="2" type="ORF">DQG23_39805</name>
</gene>
<name>A0A329LNB3_9BACL</name>
<evidence type="ECO:0000313" key="3">
    <source>
        <dbReference type="Proteomes" id="UP000250369"/>
    </source>
</evidence>
<dbReference type="InterPro" id="IPR006531">
    <property type="entry name" value="Gp5/Vgr_OB"/>
</dbReference>
<reference evidence="2 3" key="1">
    <citation type="journal article" date="2009" name="Int. J. Syst. Evol. Microbiol.">
        <title>Paenibacillus contaminans sp. nov., isolated from a contaminated laboratory plate.</title>
        <authorList>
            <person name="Chou J.H."/>
            <person name="Lee J.H."/>
            <person name="Lin M.C."/>
            <person name="Chang P.S."/>
            <person name="Arun A.B."/>
            <person name="Young C.C."/>
            <person name="Chen W.M."/>
        </authorList>
    </citation>
    <scope>NUCLEOTIDE SEQUENCE [LARGE SCALE GENOMIC DNA]</scope>
    <source>
        <strain evidence="2 3">CKOBP-6</strain>
    </source>
</reference>
<dbReference type="SUPFAM" id="SSF69349">
    <property type="entry name" value="Phage fibre proteins"/>
    <property type="match status" value="1"/>
</dbReference>
<organism evidence="2 3">
    <name type="scientific">Paenibacillus contaminans</name>
    <dbReference type="NCBI Taxonomy" id="450362"/>
    <lineage>
        <taxon>Bacteria</taxon>
        <taxon>Bacillati</taxon>
        <taxon>Bacillota</taxon>
        <taxon>Bacilli</taxon>
        <taxon>Bacillales</taxon>
        <taxon>Paenibacillaceae</taxon>
        <taxon>Paenibacillus</taxon>
    </lineage>
</organism>
<sequence length="241" mass="25949">MMNFSDRFAPSLAGCMNPQVSGVMVGIVTNNKDPDGLGRVKLKLPLREVETETDWVRIATLMAGKDMGSLFIPEVNDEVLVAFHLGEVREPFVIGVLWNQKQAAPKGNDKNDIRKIKTRSGHEIIFDDNDSQGTITIKTKKGQKIEMADKEDTITIAEQSGNNSIQIKGGSANEISVKSASTTITMNAKGDIALTSNKEIKISSTQVNIEAKAALALKAGASLDIKADGIINIKGSLVKIN</sequence>
<protein>
    <recommendedName>
        <fullName evidence="1">Gp5/Type VI secretion system Vgr protein OB-fold domain-containing protein</fullName>
    </recommendedName>
</protein>
<dbReference type="EMBL" id="QMFB01000051">
    <property type="protein sequence ID" value="RAV09239.1"/>
    <property type="molecule type" value="Genomic_DNA"/>
</dbReference>